<dbReference type="SUPFAM" id="SSF81321">
    <property type="entry name" value="Family A G protein-coupled receptor-like"/>
    <property type="match status" value="1"/>
</dbReference>
<evidence type="ECO:0000256" key="9">
    <source>
        <dbReference type="ARBA" id="ARBA00023136"/>
    </source>
</evidence>
<feature type="transmembrane region" description="Helical" evidence="13">
    <location>
        <begin position="127"/>
        <end position="148"/>
    </location>
</feature>
<feature type="transmembrane region" description="Helical" evidence="13">
    <location>
        <begin position="183"/>
        <end position="208"/>
    </location>
</feature>
<dbReference type="InterPro" id="IPR004072">
    <property type="entry name" value="Vmron_rcpt_1"/>
</dbReference>
<keyword evidence="4 13" id="KW-1003">Cell membrane</keyword>
<dbReference type="OrthoDB" id="9606139at2759"/>
<evidence type="ECO:0000256" key="10">
    <source>
        <dbReference type="ARBA" id="ARBA00023170"/>
    </source>
</evidence>
<comment type="similarity">
    <text evidence="3 13">Belongs to the G-protein coupled receptor 1 family.</text>
</comment>
<feature type="domain" description="G-protein coupled receptors family 1 profile" evidence="14">
    <location>
        <begin position="22"/>
        <end position="286"/>
    </location>
</feature>
<comment type="subcellular location">
    <subcellularLocation>
        <location evidence="2 13">Cell membrane</location>
        <topology evidence="2 13">Multi-pass membrane protein</topology>
    </subcellularLocation>
</comment>
<organism evidence="15 16">
    <name type="scientific">Octodon degus</name>
    <name type="common">Degu</name>
    <name type="synonym">Sciurus degus</name>
    <dbReference type="NCBI Taxonomy" id="10160"/>
    <lineage>
        <taxon>Eukaryota</taxon>
        <taxon>Metazoa</taxon>
        <taxon>Chordata</taxon>
        <taxon>Craniata</taxon>
        <taxon>Vertebrata</taxon>
        <taxon>Euteleostomi</taxon>
        <taxon>Mammalia</taxon>
        <taxon>Eutheria</taxon>
        <taxon>Euarchontoglires</taxon>
        <taxon>Glires</taxon>
        <taxon>Rodentia</taxon>
        <taxon>Hystricomorpha</taxon>
        <taxon>Octodontidae</taxon>
        <taxon>Octodon</taxon>
    </lineage>
</organism>
<dbReference type="InParanoid" id="A0A6P3G0J2"/>
<gene>
    <name evidence="16" type="primary">LOC101587046</name>
</gene>
<keyword evidence="12 13" id="KW-0807">Transducer</keyword>
<evidence type="ECO:0000256" key="7">
    <source>
        <dbReference type="ARBA" id="ARBA00022989"/>
    </source>
</evidence>
<evidence type="ECO:0000256" key="8">
    <source>
        <dbReference type="ARBA" id="ARBA00023040"/>
    </source>
</evidence>
<evidence type="ECO:0000256" key="3">
    <source>
        <dbReference type="ARBA" id="ARBA00010663"/>
    </source>
</evidence>
<feature type="transmembrane region" description="Helical" evidence="13">
    <location>
        <begin position="265"/>
        <end position="286"/>
    </location>
</feature>
<feature type="transmembrane region" description="Helical" evidence="13">
    <location>
        <begin position="45"/>
        <end position="63"/>
    </location>
</feature>
<evidence type="ECO:0000256" key="12">
    <source>
        <dbReference type="ARBA" id="ARBA00023224"/>
    </source>
</evidence>
<dbReference type="Proteomes" id="UP000515203">
    <property type="component" value="Unplaced"/>
</dbReference>
<accession>A0A6P3G0J2</accession>
<dbReference type="GeneID" id="101587046"/>
<keyword evidence="15" id="KW-1185">Reference proteome</keyword>
<evidence type="ECO:0000256" key="4">
    <source>
        <dbReference type="ARBA" id="ARBA00022475"/>
    </source>
</evidence>
<dbReference type="RefSeq" id="XP_004648748.1">
    <property type="nucleotide sequence ID" value="XM_004648691.1"/>
</dbReference>
<evidence type="ECO:0000313" key="15">
    <source>
        <dbReference type="Proteomes" id="UP000515203"/>
    </source>
</evidence>
<dbReference type="GO" id="GO:0007606">
    <property type="term" value="P:sensory perception of chemical stimulus"/>
    <property type="evidence" value="ECO:0007669"/>
    <property type="project" value="UniProtKB-ARBA"/>
</dbReference>
<comment type="function">
    <text evidence="1">Putative pheromone receptor.</text>
</comment>
<keyword evidence="5 13" id="KW-0589">Pheromone response</keyword>
<dbReference type="FunFam" id="1.20.1070.10:FF:000033">
    <property type="entry name" value="Vomeronasal type-1 receptor"/>
    <property type="match status" value="1"/>
</dbReference>
<keyword evidence="6 13" id="KW-0812">Transmembrane</keyword>
<keyword evidence="9 13" id="KW-0472">Membrane</keyword>
<dbReference type="PROSITE" id="PS50262">
    <property type="entry name" value="G_PROTEIN_RECEP_F1_2"/>
    <property type="match status" value="1"/>
</dbReference>
<feature type="transmembrane region" description="Helical" evidence="13">
    <location>
        <begin position="12"/>
        <end position="33"/>
    </location>
</feature>
<dbReference type="GO" id="GO:0016503">
    <property type="term" value="F:pheromone receptor activity"/>
    <property type="evidence" value="ECO:0007669"/>
    <property type="project" value="InterPro"/>
</dbReference>
<sequence length="312" mass="35701">MSSTDLVKAMVYFSQTLIGTLGNLFLLCHCFYLHFTKFQLSSTNLILKHLAVANSLVILFRGVPETMAALGLKDFLSDLGCKLVFYVHRIGRGVSIGNTCLLSVFQVITICPINSRWAKLKSRTHKYVRIFSILCWIFHMLLSIIVPFCVTDKWHHINITYQKEFGYCSSIHHKKSRTIMHTALLSLPDVLCVVLMLCTSSSMISILYRHNLRMQHMHMTNMTYRSSPETRATKTIILLVSTFVCFYSLSLIFHAFFIFYNNPNRLLVCTAAVVTGSYATVSPFLLMKHYPSISNLLDCIRKTKTCHIMRSI</sequence>
<keyword evidence="8 13" id="KW-0297">G-protein coupled receptor</keyword>
<evidence type="ECO:0000256" key="1">
    <source>
        <dbReference type="ARBA" id="ARBA00003878"/>
    </source>
</evidence>
<protein>
    <recommendedName>
        <fullName evidence="13">Vomeronasal type-1 receptor</fullName>
    </recommendedName>
</protein>
<dbReference type="PRINTS" id="PR01534">
    <property type="entry name" value="VOMERONASL1R"/>
</dbReference>
<dbReference type="GO" id="GO:0019236">
    <property type="term" value="P:response to pheromone"/>
    <property type="evidence" value="ECO:0007669"/>
    <property type="project" value="UniProtKB-KW"/>
</dbReference>
<evidence type="ECO:0000313" key="16">
    <source>
        <dbReference type="RefSeq" id="XP_004648748.1"/>
    </source>
</evidence>
<evidence type="ECO:0000259" key="14">
    <source>
        <dbReference type="PROSITE" id="PS50262"/>
    </source>
</evidence>
<evidence type="ECO:0000256" key="11">
    <source>
        <dbReference type="ARBA" id="ARBA00023180"/>
    </source>
</evidence>
<feature type="transmembrane region" description="Helical" evidence="13">
    <location>
        <begin position="96"/>
        <end position="115"/>
    </location>
</feature>
<feature type="transmembrane region" description="Helical" evidence="13">
    <location>
        <begin position="235"/>
        <end position="259"/>
    </location>
</feature>
<evidence type="ECO:0000256" key="5">
    <source>
        <dbReference type="ARBA" id="ARBA00022507"/>
    </source>
</evidence>
<dbReference type="Pfam" id="PF03402">
    <property type="entry name" value="V1R"/>
    <property type="match status" value="1"/>
</dbReference>
<keyword evidence="11" id="KW-0325">Glycoprotein</keyword>
<keyword evidence="7 13" id="KW-1133">Transmembrane helix</keyword>
<reference evidence="16" key="1">
    <citation type="submission" date="2025-08" db="UniProtKB">
        <authorList>
            <consortium name="RefSeq"/>
        </authorList>
    </citation>
    <scope>IDENTIFICATION</scope>
</reference>
<name>A0A6P3G0J2_OCTDE</name>
<dbReference type="GO" id="GO:0005886">
    <property type="term" value="C:plasma membrane"/>
    <property type="evidence" value="ECO:0007669"/>
    <property type="project" value="UniProtKB-SubCell"/>
</dbReference>
<dbReference type="PANTHER" id="PTHR24062">
    <property type="entry name" value="VOMERONASAL TYPE-1 RECEPTOR"/>
    <property type="match status" value="1"/>
</dbReference>
<evidence type="ECO:0000256" key="6">
    <source>
        <dbReference type="ARBA" id="ARBA00022692"/>
    </source>
</evidence>
<evidence type="ECO:0000256" key="2">
    <source>
        <dbReference type="ARBA" id="ARBA00004651"/>
    </source>
</evidence>
<dbReference type="InterPro" id="IPR017452">
    <property type="entry name" value="GPCR_Rhodpsn_7TM"/>
</dbReference>
<dbReference type="AlphaFoldDB" id="A0A6P3G0J2"/>
<proteinExistence type="inferred from homology"/>
<dbReference type="Gene3D" id="1.20.1070.10">
    <property type="entry name" value="Rhodopsin 7-helix transmembrane proteins"/>
    <property type="match status" value="1"/>
</dbReference>
<keyword evidence="10 13" id="KW-0675">Receptor</keyword>
<evidence type="ECO:0000256" key="13">
    <source>
        <dbReference type="RuleBase" id="RU364061"/>
    </source>
</evidence>